<organism evidence="2">
    <name type="scientific">bioreactor metagenome</name>
    <dbReference type="NCBI Taxonomy" id="1076179"/>
    <lineage>
        <taxon>unclassified sequences</taxon>
        <taxon>metagenomes</taxon>
        <taxon>ecological metagenomes</taxon>
    </lineage>
</organism>
<dbReference type="SUPFAM" id="SSF53756">
    <property type="entry name" value="UDP-Glycosyltransferase/glycogen phosphorylase"/>
    <property type="match status" value="1"/>
</dbReference>
<dbReference type="InterPro" id="IPR001296">
    <property type="entry name" value="Glyco_trans_1"/>
</dbReference>
<gene>
    <name evidence="2" type="ORF">SDC9_181740</name>
</gene>
<dbReference type="AlphaFoldDB" id="A0A645H5G2"/>
<evidence type="ECO:0000259" key="1">
    <source>
        <dbReference type="Pfam" id="PF00534"/>
    </source>
</evidence>
<accession>A0A645H5G2</accession>
<dbReference type="PANTHER" id="PTHR46660:SF2">
    <property type="entry name" value="GLYCOSYLTRANSFERASE 1 DOMAIN-CONTAINING PROTEIN 1"/>
    <property type="match status" value="1"/>
</dbReference>
<dbReference type="Gene3D" id="3.40.50.2000">
    <property type="entry name" value="Glycogen Phosphorylase B"/>
    <property type="match status" value="1"/>
</dbReference>
<dbReference type="InterPro" id="IPR052622">
    <property type="entry name" value="Glycosyltransferase_G1"/>
</dbReference>
<evidence type="ECO:0000313" key="2">
    <source>
        <dbReference type="EMBL" id="MPN34247.1"/>
    </source>
</evidence>
<dbReference type="EMBL" id="VSSQ01087173">
    <property type="protein sequence ID" value="MPN34247.1"/>
    <property type="molecule type" value="Genomic_DNA"/>
</dbReference>
<dbReference type="GO" id="GO:0016757">
    <property type="term" value="F:glycosyltransferase activity"/>
    <property type="evidence" value="ECO:0007669"/>
    <property type="project" value="InterPro"/>
</dbReference>
<reference evidence="2" key="1">
    <citation type="submission" date="2019-08" db="EMBL/GenBank/DDBJ databases">
        <authorList>
            <person name="Kucharzyk K."/>
            <person name="Murdoch R.W."/>
            <person name="Higgins S."/>
            <person name="Loffler F."/>
        </authorList>
    </citation>
    <scope>NUCLEOTIDE SEQUENCE</scope>
</reference>
<name>A0A645H5G2_9ZZZZ</name>
<proteinExistence type="predicted"/>
<comment type="caution">
    <text evidence="2">The sequence shown here is derived from an EMBL/GenBank/DDBJ whole genome shotgun (WGS) entry which is preliminary data.</text>
</comment>
<dbReference type="Pfam" id="PF00534">
    <property type="entry name" value="Glycos_transf_1"/>
    <property type="match status" value="1"/>
</dbReference>
<dbReference type="CDD" id="cd03801">
    <property type="entry name" value="GT4_PimA-like"/>
    <property type="match status" value="1"/>
</dbReference>
<protein>
    <recommendedName>
        <fullName evidence="1">Glycosyl transferase family 1 domain-containing protein</fullName>
    </recommendedName>
</protein>
<sequence>MYMADFYRHAAVVLNTSLAEAIPNSILEAMYLERPVVVSNIPGNLAVVENNVNGLVYTSYEHLVDHLVTLLNDRQLAQRLGKSAGTFVSNQFNTISEIASYIQLYNE</sequence>
<feature type="domain" description="Glycosyl transferase family 1" evidence="1">
    <location>
        <begin position="4"/>
        <end position="84"/>
    </location>
</feature>
<dbReference type="PANTHER" id="PTHR46660">
    <property type="match status" value="1"/>
</dbReference>